<feature type="transmembrane region" description="Helical" evidence="5">
    <location>
        <begin position="335"/>
        <end position="356"/>
    </location>
</feature>
<comment type="caution">
    <text evidence="7">The sequence shown here is derived from an EMBL/GenBank/DDBJ whole genome shotgun (WGS) entry which is preliminary data.</text>
</comment>
<feature type="transmembrane region" description="Helical" evidence="5">
    <location>
        <begin position="305"/>
        <end position="323"/>
    </location>
</feature>
<dbReference type="InterPro" id="IPR011701">
    <property type="entry name" value="MFS"/>
</dbReference>
<dbReference type="PROSITE" id="PS50850">
    <property type="entry name" value="MFS"/>
    <property type="match status" value="1"/>
</dbReference>
<reference evidence="7 8" key="1">
    <citation type="submission" date="2022-02" db="EMBL/GenBank/DDBJ databases">
        <title>Draft genome sequence of Mezorhizobium retamae strain IRAMC:0171 isolated from Retama raetam nodules.</title>
        <authorList>
            <person name="Bengaied R."/>
            <person name="Sbissi I."/>
            <person name="Huber K."/>
            <person name="Ghodbane F."/>
            <person name="Nouioui I."/>
            <person name="Tarhouni M."/>
            <person name="Gtari M."/>
        </authorList>
    </citation>
    <scope>NUCLEOTIDE SEQUENCE [LARGE SCALE GENOMIC DNA]</scope>
    <source>
        <strain evidence="7 8">IRAMC:0171</strain>
    </source>
</reference>
<feature type="transmembrane region" description="Helical" evidence="5">
    <location>
        <begin position="362"/>
        <end position="383"/>
    </location>
</feature>
<evidence type="ECO:0000256" key="2">
    <source>
        <dbReference type="ARBA" id="ARBA00022692"/>
    </source>
</evidence>
<keyword evidence="2 5" id="KW-0812">Transmembrane</keyword>
<dbReference type="RefSeq" id="WP_239362695.1">
    <property type="nucleotide sequence ID" value="NZ_JAKREW010000003.1"/>
</dbReference>
<dbReference type="Gene3D" id="1.20.1250.20">
    <property type="entry name" value="MFS general substrate transporter like domains"/>
    <property type="match status" value="1"/>
</dbReference>
<evidence type="ECO:0000256" key="1">
    <source>
        <dbReference type="ARBA" id="ARBA00004141"/>
    </source>
</evidence>
<evidence type="ECO:0000256" key="4">
    <source>
        <dbReference type="ARBA" id="ARBA00023136"/>
    </source>
</evidence>
<feature type="transmembrane region" description="Helical" evidence="5">
    <location>
        <begin position="445"/>
        <end position="461"/>
    </location>
</feature>
<dbReference type="Gene3D" id="1.20.1720.10">
    <property type="entry name" value="Multidrug resistance protein D"/>
    <property type="match status" value="1"/>
</dbReference>
<feature type="transmembrane region" description="Helical" evidence="5">
    <location>
        <begin position="270"/>
        <end position="299"/>
    </location>
</feature>
<feature type="transmembrane region" description="Helical" evidence="5">
    <location>
        <begin position="143"/>
        <end position="161"/>
    </location>
</feature>
<dbReference type="Proteomes" id="UP001201701">
    <property type="component" value="Unassembled WGS sequence"/>
</dbReference>
<keyword evidence="8" id="KW-1185">Reference proteome</keyword>
<feature type="transmembrane region" description="Helical" evidence="5">
    <location>
        <begin position="173"/>
        <end position="193"/>
    </location>
</feature>
<feature type="transmembrane region" description="Helical" evidence="5">
    <location>
        <begin position="21"/>
        <end position="42"/>
    </location>
</feature>
<dbReference type="SUPFAM" id="SSF103473">
    <property type="entry name" value="MFS general substrate transporter"/>
    <property type="match status" value="1"/>
</dbReference>
<comment type="subcellular location">
    <subcellularLocation>
        <location evidence="1">Membrane</location>
        <topology evidence="1">Multi-pass membrane protein</topology>
    </subcellularLocation>
</comment>
<feature type="transmembrane region" description="Helical" evidence="5">
    <location>
        <begin position="231"/>
        <end position="250"/>
    </location>
</feature>
<feature type="transmembrane region" description="Helical" evidence="5">
    <location>
        <begin position="54"/>
        <end position="72"/>
    </location>
</feature>
<feature type="transmembrane region" description="Helical" evidence="5">
    <location>
        <begin position="205"/>
        <end position="225"/>
    </location>
</feature>
<sequence>MSQEQETGWGALLSGSNAVRTLALAGGVALHAINVYVATTILPSVVKDIGGIDYYAWNTTIFVATSILGSALSAKLLGIAGPRGAYLVAALIFAVGTLFCGFAPSMPALLAGRAVQGFGGGFLFALSYAMIRIVFPETLWPRAMGLVSGMWGVATLVGPAIGGIFAEYGVWRAAFWSLAPIAILFAVLATAVLPGQNPDKNERTTVPVLQLALLLAAVLAVSAGSVLSDPVFNLFGLGAAVVLVALLIGVESRARSRLLPRGSFRPSTALGALFATMALLGVTVTGSEIFIPLFLQVLYEQTPLIAGYLAAIMSAGWTLGSIWSSGAQGKGIDRAIFSAPMLSFLGMAALAVLFPLGKGQDWLLLAPICVAFGAIGLGVGIAWPHILTRIFKAAPEDEQDITSASISTVTLFATAFGAALAGMVANLGGLLDPGGVVGTANASRWLFGLFALAPLTCFITVRQVARTCPVKTAIVAEPEAA</sequence>
<accession>A0ABS9QAW5</accession>
<dbReference type="PANTHER" id="PTHR23501">
    <property type="entry name" value="MAJOR FACILITATOR SUPERFAMILY"/>
    <property type="match status" value="1"/>
</dbReference>
<feature type="domain" description="Major facilitator superfamily (MFS) profile" evidence="6">
    <location>
        <begin position="20"/>
        <end position="466"/>
    </location>
</feature>
<feature type="transmembrane region" description="Helical" evidence="5">
    <location>
        <begin position="84"/>
        <end position="104"/>
    </location>
</feature>
<proteinExistence type="predicted"/>
<evidence type="ECO:0000256" key="3">
    <source>
        <dbReference type="ARBA" id="ARBA00022989"/>
    </source>
</evidence>
<dbReference type="InterPro" id="IPR020846">
    <property type="entry name" value="MFS_dom"/>
</dbReference>
<protein>
    <submittedName>
        <fullName evidence="7">MFS transporter</fullName>
    </submittedName>
</protein>
<keyword evidence="4 5" id="KW-0472">Membrane</keyword>
<organism evidence="7 8">
    <name type="scientific">Mesorhizobium retamae</name>
    <dbReference type="NCBI Taxonomy" id="2912854"/>
    <lineage>
        <taxon>Bacteria</taxon>
        <taxon>Pseudomonadati</taxon>
        <taxon>Pseudomonadota</taxon>
        <taxon>Alphaproteobacteria</taxon>
        <taxon>Hyphomicrobiales</taxon>
        <taxon>Phyllobacteriaceae</taxon>
        <taxon>Mesorhizobium</taxon>
    </lineage>
</organism>
<evidence type="ECO:0000256" key="5">
    <source>
        <dbReference type="SAM" id="Phobius"/>
    </source>
</evidence>
<dbReference type="Pfam" id="PF07690">
    <property type="entry name" value="MFS_1"/>
    <property type="match status" value="1"/>
</dbReference>
<gene>
    <name evidence="7" type="ORF">L4923_05740</name>
</gene>
<dbReference type="PANTHER" id="PTHR23501:SF154">
    <property type="entry name" value="MULTIDRUG-EFFLUX TRANSPORTER RV1634-RELATED"/>
    <property type="match status" value="1"/>
</dbReference>
<dbReference type="InterPro" id="IPR036259">
    <property type="entry name" value="MFS_trans_sf"/>
</dbReference>
<evidence type="ECO:0000259" key="6">
    <source>
        <dbReference type="PROSITE" id="PS50850"/>
    </source>
</evidence>
<keyword evidence="3 5" id="KW-1133">Transmembrane helix</keyword>
<feature type="transmembrane region" description="Helical" evidence="5">
    <location>
        <begin position="404"/>
        <end position="425"/>
    </location>
</feature>
<evidence type="ECO:0000313" key="7">
    <source>
        <dbReference type="EMBL" id="MCG7504520.1"/>
    </source>
</evidence>
<evidence type="ECO:0000313" key="8">
    <source>
        <dbReference type="Proteomes" id="UP001201701"/>
    </source>
</evidence>
<dbReference type="EMBL" id="JAKREW010000003">
    <property type="protein sequence ID" value="MCG7504520.1"/>
    <property type="molecule type" value="Genomic_DNA"/>
</dbReference>
<feature type="transmembrane region" description="Helical" evidence="5">
    <location>
        <begin position="110"/>
        <end position="131"/>
    </location>
</feature>
<name>A0ABS9QAW5_9HYPH</name>